<accession>A0A8J6PVN9</accession>
<dbReference type="GO" id="GO:0015658">
    <property type="term" value="F:branched-chain amino acid transmembrane transporter activity"/>
    <property type="evidence" value="ECO:0007669"/>
    <property type="project" value="InterPro"/>
</dbReference>
<name>A0A8J6PVN9_9HYPH</name>
<evidence type="ECO:0000256" key="4">
    <source>
        <dbReference type="ARBA" id="ARBA00022840"/>
    </source>
</evidence>
<protein>
    <submittedName>
        <fullName evidence="7">ABC transporter ATP-binding protein</fullName>
    </submittedName>
</protein>
<feature type="domain" description="ABC transporter" evidence="6">
    <location>
        <begin position="2"/>
        <end position="234"/>
    </location>
</feature>
<dbReference type="PROSITE" id="PS00211">
    <property type="entry name" value="ABC_TRANSPORTER_1"/>
    <property type="match status" value="1"/>
</dbReference>
<dbReference type="SUPFAM" id="SSF52540">
    <property type="entry name" value="P-loop containing nucleoside triphosphate hydrolases"/>
    <property type="match status" value="1"/>
</dbReference>
<dbReference type="GO" id="GO:0005524">
    <property type="term" value="F:ATP binding"/>
    <property type="evidence" value="ECO:0007669"/>
    <property type="project" value="UniProtKB-KW"/>
</dbReference>
<dbReference type="InterPro" id="IPR017871">
    <property type="entry name" value="ABC_transporter-like_CS"/>
</dbReference>
<dbReference type="PANTHER" id="PTHR43820">
    <property type="entry name" value="HIGH-AFFINITY BRANCHED-CHAIN AMINO ACID TRANSPORT ATP-BINDING PROTEIN LIVF"/>
    <property type="match status" value="1"/>
</dbReference>
<dbReference type="GO" id="GO:0016887">
    <property type="term" value="F:ATP hydrolysis activity"/>
    <property type="evidence" value="ECO:0007669"/>
    <property type="project" value="InterPro"/>
</dbReference>
<comment type="similarity">
    <text evidence="1">Belongs to the ABC transporter superfamily.</text>
</comment>
<dbReference type="PANTHER" id="PTHR43820:SF4">
    <property type="entry name" value="HIGH-AFFINITY BRANCHED-CHAIN AMINO ACID TRANSPORT ATP-BINDING PROTEIN LIVF"/>
    <property type="match status" value="1"/>
</dbReference>
<dbReference type="Gene3D" id="3.40.50.300">
    <property type="entry name" value="P-loop containing nucleotide triphosphate hydrolases"/>
    <property type="match status" value="1"/>
</dbReference>
<dbReference type="InterPro" id="IPR030660">
    <property type="entry name" value="ABC_branched_ATPase_LivF/BraG"/>
</dbReference>
<dbReference type="InterPro" id="IPR052156">
    <property type="entry name" value="BCAA_Transport_ATP-bd_LivF"/>
</dbReference>
<dbReference type="GO" id="GO:0015807">
    <property type="term" value="P:L-amino acid transport"/>
    <property type="evidence" value="ECO:0007669"/>
    <property type="project" value="TreeGrafter"/>
</dbReference>
<evidence type="ECO:0000313" key="8">
    <source>
        <dbReference type="Proteomes" id="UP000643405"/>
    </source>
</evidence>
<evidence type="ECO:0000256" key="1">
    <source>
        <dbReference type="ARBA" id="ARBA00005417"/>
    </source>
</evidence>
<proteinExistence type="inferred from homology"/>
<comment type="caution">
    <text evidence="7">The sequence shown here is derived from an EMBL/GenBank/DDBJ whole genome shotgun (WGS) entry which is preliminary data.</text>
</comment>
<dbReference type="InterPro" id="IPR027417">
    <property type="entry name" value="P-loop_NTPase"/>
</dbReference>
<gene>
    <name evidence="7" type="ORF">ICI42_19695</name>
</gene>
<keyword evidence="3" id="KW-0547">Nucleotide-binding</keyword>
<dbReference type="PIRSF" id="PIRSF039137">
    <property type="entry name" value="ABC_branched_ATPase"/>
    <property type="match status" value="1"/>
</dbReference>
<keyword evidence="4 7" id="KW-0067">ATP-binding</keyword>
<organism evidence="7 8">
    <name type="scientific">Oryzicola mucosus</name>
    <dbReference type="NCBI Taxonomy" id="2767425"/>
    <lineage>
        <taxon>Bacteria</taxon>
        <taxon>Pseudomonadati</taxon>
        <taxon>Pseudomonadota</taxon>
        <taxon>Alphaproteobacteria</taxon>
        <taxon>Hyphomicrobiales</taxon>
        <taxon>Phyllobacteriaceae</taxon>
        <taxon>Oryzicola</taxon>
    </lineage>
</organism>
<evidence type="ECO:0000256" key="5">
    <source>
        <dbReference type="ARBA" id="ARBA00022970"/>
    </source>
</evidence>
<keyword evidence="2" id="KW-0813">Transport</keyword>
<evidence type="ECO:0000259" key="6">
    <source>
        <dbReference type="PROSITE" id="PS50893"/>
    </source>
</evidence>
<dbReference type="PROSITE" id="PS50893">
    <property type="entry name" value="ABC_TRANSPORTER_2"/>
    <property type="match status" value="1"/>
</dbReference>
<sequence>MLQLDDVHANYGSVKALRGISMKVERHSVVSLLGANGAGKSTVLKTISGLLHPRSGSISFEGERTDRLKPDRIVSRGIVMVPEARQVFPELTVYENLRLGSYSRRDRSEVVKDYDDVFDLFPILKTKTKDFAGTLSGGQQQMLAIGRGLMARPKLLLLDEPSLGLAPILVQEIFSIIRTISKRGTTILLVEQNANMALDVSDYAYVLETGEISAEGTAAEMKRNDEVRRSYLGG</sequence>
<dbReference type="InterPro" id="IPR003439">
    <property type="entry name" value="ABC_transporter-like_ATP-bd"/>
</dbReference>
<dbReference type="AlphaFoldDB" id="A0A8J6PVN9"/>
<evidence type="ECO:0000313" key="7">
    <source>
        <dbReference type="EMBL" id="MBD0416879.1"/>
    </source>
</evidence>
<dbReference type="EMBL" id="JACVVX010000007">
    <property type="protein sequence ID" value="MBD0416879.1"/>
    <property type="molecule type" value="Genomic_DNA"/>
</dbReference>
<dbReference type="Proteomes" id="UP000643405">
    <property type="component" value="Unassembled WGS sequence"/>
</dbReference>
<evidence type="ECO:0000256" key="2">
    <source>
        <dbReference type="ARBA" id="ARBA00022448"/>
    </source>
</evidence>
<dbReference type="RefSeq" id="WP_188166312.1">
    <property type="nucleotide sequence ID" value="NZ_JACVVX010000007.1"/>
</dbReference>
<evidence type="ECO:0000256" key="3">
    <source>
        <dbReference type="ARBA" id="ARBA00022741"/>
    </source>
</evidence>
<reference evidence="7" key="1">
    <citation type="submission" date="2020-09" db="EMBL/GenBank/DDBJ databases">
        <title>Genome seq and assembly of Tianweitania sp.</title>
        <authorList>
            <person name="Chhetri G."/>
        </authorList>
    </citation>
    <scope>NUCLEOTIDE SEQUENCE</scope>
    <source>
        <strain evidence="7">Rool2</strain>
    </source>
</reference>
<dbReference type="InterPro" id="IPR003593">
    <property type="entry name" value="AAA+_ATPase"/>
</dbReference>
<keyword evidence="5" id="KW-0029">Amino-acid transport</keyword>
<dbReference type="Pfam" id="PF00005">
    <property type="entry name" value="ABC_tran"/>
    <property type="match status" value="1"/>
</dbReference>
<keyword evidence="8" id="KW-1185">Reference proteome</keyword>
<dbReference type="SMART" id="SM00382">
    <property type="entry name" value="AAA"/>
    <property type="match status" value="1"/>
</dbReference>
<dbReference type="CDD" id="cd03224">
    <property type="entry name" value="ABC_TM1139_LivF_branched"/>
    <property type="match status" value="1"/>
</dbReference>